<dbReference type="InterPro" id="IPR052509">
    <property type="entry name" value="Metal_resp_DNA-bind_regulator"/>
</dbReference>
<dbReference type="InterPro" id="IPR005149">
    <property type="entry name" value="Tscrpt_reg_PadR_N"/>
</dbReference>
<reference evidence="2 3" key="1">
    <citation type="journal article" date="2016" name="Nat. Microbiol.">
        <title>The Mouse Intestinal Bacterial Collection (miBC) provides host-specific insight into cultured diversity and functional potential of the gut microbiota.</title>
        <authorList>
            <person name="Lagkouvardos I."/>
            <person name="Pukall R."/>
            <person name="Abt B."/>
            <person name="Foesel B.U."/>
            <person name="Meier-Kolthoff J.P."/>
            <person name="Kumar N."/>
            <person name="Bresciani A."/>
            <person name="Martinez I."/>
            <person name="Just S."/>
            <person name="Ziegler C."/>
            <person name="Brugiroux S."/>
            <person name="Garzetti D."/>
            <person name="Wenning M."/>
            <person name="Bui T.P."/>
            <person name="Wang J."/>
            <person name="Hugenholtz F."/>
            <person name="Plugge C.M."/>
            <person name="Peterson D.A."/>
            <person name="Hornef M.W."/>
            <person name="Baines J.F."/>
            <person name="Smidt H."/>
            <person name="Walter J."/>
            <person name="Kristiansen K."/>
            <person name="Nielsen H.B."/>
            <person name="Haller D."/>
            <person name="Overmann J."/>
            <person name="Stecher B."/>
            <person name="Clavel T."/>
        </authorList>
    </citation>
    <scope>NUCLEOTIDE SEQUENCE [LARGE SCALE GENOMIC DNA]</scope>
    <source>
        <strain evidence="2 3">DSM 28560</strain>
    </source>
</reference>
<proteinExistence type="predicted"/>
<feature type="domain" description="Transcription regulator PadR N-terminal" evidence="1">
    <location>
        <begin position="1"/>
        <end position="47"/>
    </location>
</feature>
<evidence type="ECO:0000313" key="2">
    <source>
        <dbReference type="EMBL" id="TDA20453.1"/>
    </source>
</evidence>
<evidence type="ECO:0000259" key="1">
    <source>
        <dbReference type="Pfam" id="PF03551"/>
    </source>
</evidence>
<comment type="caution">
    <text evidence="2">The sequence shown here is derived from an EMBL/GenBank/DDBJ whole genome shotgun (WGS) entry which is preliminary data.</text>
</comment>
<dbReference type="Gene3D" id="1.10.10.10">
    <property type="entry name" value="Winged helix-like DNA-binding domain superfamily/Winged helix DNA-binding domain"/>
    <property type="match status" value="1"/>
</dbReference>
<gene>
    <name evidence="2" type="ORF">E1963_17150</name>
</gene>
<dbReference type="EMBL" id="SMMX01000021">
    <property type="protein sequence ID" value="TDA20453.1"/>
    <property type="molecule type" value="Genomic_DNA"/>
</dbReference>
<dbReference type="InterPro" id="IPR036390">
    <property type="entry name" value="WH_DNA-bd_sf"/>
</dbReference>
<evidence type="ECO:0000313" key="3">
    <source>
        <dbReference type="Proteomes" id="UP000295710"/>
    </source>
</evidence>
<dbReference type="AlphaFoldDB" id="A0A4R4FCP6"/>
<dbReference type="Pfam" id="PF03551">
    <property type="entry name" value="PadR"/>
    <property type="match status" value="1"/>
</dbReference>
<dbReference type="RefSeq" id="WP_132280661.1">
    <property type="nucleotide sequence ID" value="NZ_JAOBST010000051.1"/>
</dbReference>
<sequence>MKEGTLYPVLYRLEDGGYICSAWQDREGRSAPKKYYTVTDKGRRTYAQYWSQWIELIDCVKCICREARQPHHGESIRYSLWRLYWGCLPCIFLLPGQFHMAGTEERFYALLPERSASYQVLPHTFRLVWLRDRGRTGILK</sequence>
<name>A0A4R4FCP6_9FIRM</name>
<organism evidence="2 3">
    <name type="scientific">Extibacter muris</name>
    <dbReference type="NCBI Taxonomy" id="1796622"/>
    <lineage>
        <taxon>Bacteria</taxon>
        <taxon>Bacillati</taxon>
        <taxon>Bacillota</taxon>
        <taxon>Clostridia</taxon>
        <taxon>Lachnospirales</taxon>
        <taxon>Lachnospiraceae</taxon>
        <taxon>Extibacter</taxon>
    </lineage>
</organism>
<keyword evidence="3" id="KW-1185">Reference proteome</keyword>
<dbReference type="PANTHER" id="PTHR33169">
    <property type="entry name" value="PADR-FAMILY TRANSCRIPTIONAL REGULATOR"/>
    <property type="match status" value="1"/>
</dbReference>
<accession>A0A4R4FCP6</accession>
<dbReference type="Proteomes" id="UP000295710">
    <property type="component" value="Unassembled WGS sequence"/>
</dbReference>
<dbReference type="SUPFAM" id="SSF46785">
    <property type="entry name" value="Winged helix' DNA-binding domain"/>
    <property type="match status" value="1"/>
</dbReference>
<protein>
    <submittedName>
        <fullName evidence="2">PadR family transcriptional regulator</fullName>
    </submittedName>
</protein>
<dbReference type="PANTHER" id="PTHR33169:SF14">
    <property type="entry name" value="TRANSCRIPTIONAL REGULATOR RV3488"/>
    <property type="match status" value="1"/>
</dbReference>
<dbReference type="InterPro" id="IPR036388">
    <property type="entry name" value="WH-like_DNA-bd_sf"/>
</dbReference>